<name>A0A3P8KCX4_9BACT</name>
<reference evidence="2" key="2">
    <citation type="submission" date="2022-07" db="EMBL/GenBank/DDBJ databases">
        <title>Complete genome of Mycoplasma caviae type strain G122.</title>
        <authorList>
            <person name="Spergser J."/>
        </authorList>
    </citation>
    <scope>NUCLEOTIDE SEQUENCE</scope>
    <source>
        <strain evidence="2">G122</strain>
    </source>
</reference>
<dbReference type="EMBL" id="CP101806">
    <property type="protein sequence ID" value="UUD34765.1"/>
    <property type="molecule type" value="Genomic_DNA"/>
</dbReference>
<evidence type="ECO:0000313" key="5">
    <source>
        <dbReference type="Proteomes" id="UP001058569"/>
    </source>
</evidence>
<feature type="transmembrane region" description="Helical" evidence="1">
    <location>
        <begin position="354"/>
        <end position="371"/>
    </location>
</feature>
<keyword evidence="1" id="KW-0812">Transmembrane</keyword>
<evidence type="ECO:0000313" key="2">
    <source>
        <dbReference type="EMBL" id="UUD34765.1"/>
    </source>
</evidence>
<keyword evidence="5" id="KW-1185">Reference proteome</keyword>
<keyword evidence="1" id="KW-0472">Membrane</keyword>
<evidence type="ECO:0000313" key="4">
    <source>
        <dbReference type="Proteomes" id="UP000280036"/>
    </source>
</evidence>
<organism evidence="3 4">
    <name type="scientific">Mycoplasmopsis caviae</name>
    <dbReference type="NCBI Taxonomy" id="55603"/>
    <lineage>
        <taxon>Bacteria</taxon>
        <taxon>Bacillati</taxon>
        <taxon>Mycoplasmatota</taxon>
        <taxon>Mycoplasmoidales</taxon>
        <taxon>Metamycoplasmataceae</taxon>
        <taxon>Mycoplasmopsis</taxon>
    </lineage>
</organism>
<sequence length="382" mass="46829">MELNVTITKKQFNNYITKLRNSKKSSCYELKKWEDFNEQYFELIKKYIKDNVTDSDEKIRIYFMPFYDSKYYAFRVKYESQCEECVESKFIYDQEQEFFKKMTWFEDKKYSLWVFEDDFAYFYLEAIRKIEGMSIFSRWLSYLRIRNKHVKNFNLSGFDDEYTCESMFLYLIKDLITELNGENNKNNAETKLFRNLKVDHNNSSNYKFEIVSNELFRKLADDKFNEFCTKFNELKIEKPLEDYQFYYSNKDQIISKLLEFYIYVYKSLFSTLLNFINLSYSQDDIEIKCINLKNYCFEYFNAQFVPEFIFNNPYFNYFTTLYDNSVKMLSFINKNTKISDRETKEFVKSFKFETYYFFGLIVSFLTYINFLRTCSIEKATKI</sequence>
<reference evidence="3 4" key="1">
    <citation type="submission" date="2018-12" db="EMBL/GenBank/DDBJ databases">
        <authorList>
            <consortium name="Pathogen Informatics"/>
        </authorList>
    </citation>
    <scope>NUCLEOTIDE SEQUENCE [LARGE SCALE GENOMIC DNA]</scope>
    <source>
        <strain evidence="3 4">NCTC10126</strain>
    </source>
</reference>
<keyword evidence="1" id="KW-1133">Transmembrane helix</keyword>
<dbReference type="EMBL" id="UZVY01000001">
    <property type="protein sequence ID" value="VDR42374.1"/>
    <property type="molecule type" value="Genomic_DNA"/>
</dbReference>
<dbReference type="Proteomes" id="UP000280036">
    <property type="component" value="Unassembled WGS sequence"/>
</dbReference>
<dbReference type="AlphaFoldDB" id="A0A3P8KCX4"/>
<dbReference type="Proteomes" id="UP001058569">
    <property type="component" value="Chromosome"/>
</dbReference>
<proteinExistence type="predicted"/>
<dbReference type="RefSeq" id="WP_126118563.1">
    <property type="nucleotide sequence ID" value="NZ_CP101806.1"/>
</dbReference>
<evidence type="ECO:0000256" key="1">
    <source>
        <dbReference type="SAM" id="Phobius"/>
    </source>
</evidence>
<evidence type="ECO:0000313" key="3">
    <source>
        <dbReference type="EMBL" id="VDR42374.1"/>
    </source>
</evidence>
<gene>
    <name evidence="3" type="ORF">NCTC10126_00896</name>
    <name evidence="2" type="ORF">NPA07_02990</name>
</gene>
<protein>
    <submittedName>
        <fullName evidence="3">Uncharacterized protein</fullName>
    </submittedName>
</protein>
<accession>A0A3P8KCX4</accession>
<dbReference type="OrthoDB" id="403452at2"/>